<dbReference type="InterPro" id="IPR050678">
    <property type="entry name" value="DNA_Partitioning_ATPase"/>
</dbReference>
<dbReference type="Gene3D" id="3.40.50.300">
    <property type="entry name" value="P-loop containing nucleotide triphosphate hydrolases"/>
    <property type="match status" value="1"/>
</dbReference>
<dbReference type="PANTHER" id="PTHR13696">
    <property type="entry name" value="P-LOOP CONTAINING NUCLEOSIDE TRIPHOSPHATE HYDROLASE"/>
    <property type="match status" value="1"/>
</dbReference>
<dbReference type="PANTHER" id="PTHR13696:SF52">
    <property type="entry name" value="PARA FAMILY PROTEIN CT_582"/>
    <property type="match status" value="1"/>
</dbReference>
<proteinExistence type="predicted"/>
<comment type="caution">
    <text evidence="2">The sequence shown here is derived from an EMBL/GenBank/DDBJ whole genome shotgun (WGS) entry which is preliminary data.</text>
</comment>
<evidence type="ECO:0000313" key="3">
    <source>
        <dbReference type="Proteomes" id="UP000229625"/>
    </source>
</evidence>
<dbReference type="InterPro" id="IPR027417">
    <property type="entry name" value="P-loop_NTPase"/>
</dbReference>
<feature type="domain" description="AAA" evidence="1">
    <location>
        <begin position="3"/>
        <end position="178"/>
    </location>
</feature>
<dbReference type="Pfam" id="PF13614">
    <property type="entry name" value="AAA_31"/>
    <property type="match status" value="1"/>
</dbReference>
<dbReference type="EMBL" id="PETY01000005">
    <property type="protein sequence ID" value="PIV45820.1"/>
    <property type="molecule type" value="Genomic_DNA"/>
</dbReference>
<dbReference type="FunFam" id="3.40.50.300:FF:000285">
    <property type="entry name" value="Sporulation initiation inhibitor Soj"/>
    <property type="match status" value="1"/>
</dbReference>
<protein>
    <submittedName>
        <fullName evidence="2">Chromosome partitioning protein ParA</fullName>
    </submittedName>
</protein>
<dbReference type="PIRSF" id="PIRSF009320">
    <property type="entry name" value="Nuc_binding_HP_1000"/>
    <property type="match status" value="1"/>
</dbReference>
<reference evidence="3" key="1">
    <citation type="submission" date="2017-09" db="EMBL/GenBank/DDBJ databases">
        <title>Depth-based differentiation of microbial function through sediment-hosted aquifers and enrichment of novel symbionts in the deep terrestrial subsurface.</title>
        <authorList>
            <person name="Probst A.J."/>
            <person name="Ladd B."/>
            <person name="Jarett J.K."/>
            <person name="Geller-Mcgrath D.E."/>
            <person name="Sieber C.M.K."/>
            <person name="Emerson J.B."/>
            <person name="Anantharaman K."/>
            <person name="Thomas B.C."/>
            <person name="Malmstrom R."/>
            <person name="Stieglmeier M."/>
            <person name="Klingl A."/>
            <person name="Woyke T."/>
            <person name="Ryan C.M."/>
            <person name="Banfield J.F."/>
        </authorList>
    </citation>
    <scope>NUCLEOTIDE SEQUENCE [LARGE SCALE GENOMIC DNA]</scope>
</reference>
<dbReference type="AlphaFoldDB" id="A0A2M7DBL4"/>
<dbReference type="CDD" id="cd02042">
    <property type="entry name" value="ParAB_family"/>
    <property type="match status" value="1"/>
</dbReference>
<organism evidence="2 3">
    <name type="scientific">Candidatus Nealsonbacteria bacterium CG02_land_8_20_14_3_00_34_20</name>
    <dbReference type="NCBI Taxonomy" id="1974698"/>
    <lineage>
        <taxon>Bacteria</taxon>
        <taxon>Candidatus Nealsoniibacteriota</taxon>
    </lineage>
</organism>
<accession>A0A2M7DBL4</accession>
<dbReference type="SUPFAM" id="SSF52540">
    <property type="entry name" value="P-loop containing nucleoside triphosphate hydrolases"/>
    <property type="match status" value="1"/>
</dbReference>
<sequence length="254" mass="28176">MTRVIAIANQKGGVGKTTIACNLPVFLTAFGKKVLLIDADPQANATFSLGIKVKELPVSLYHTLLGQIPPKEIIRNTAFLGYDIMPSSQDLAGAAVELVNLKNREFKLKEVVDKVKKDYDFVIIDSPPSFGLLTLNALVASDELLIPVQSEYLSLEGLDQLLAIVELINKNLTRNLKILGAILTMYSRKNKLSQIVTKKLRRNFPGYVFEAVIPKAVSLAEFPIYGKTILRYAPNSRATQAFRELAQEIIKKEF</sequence>
<gene>
    <name evidence="2" type="ORF">COS24_00255</name>
</gene>
<evidence type="ECO:0000313" key="2">
    <source>
        <dbReference type="EMBL" id="PIV45820.1"/>
    </source>
</evidence>
<evidence type="ECO:0000259" key="1">
    <source>
        <dbReference type="Pfam" id="PF13614"/>
    </source>
</evidence>
<name>A0A2M7DBL4_9BACT</name>
<dbReference type="InterPro" id="IPR025669">
    <property type="entry name" value="AAA_dom"/>
</dbReference>
<dbReference type="Proteomes" id="UP000229625">
    <property type="component" value="Unassembled WGS sequence"/>
</dbReference>